<dbReference type="PROSITE" id="PS00889">
    <property type="entry name" value="CNMP_BINDING_2"/>
    <property type="match status" value="1"/>
</dbReference>
<dbReference type="InterPro" id="IPR014710">
    <property type="entry name" value="RmlC-like_jellyroll"/>
</dbReference>
<keyword evidence="3" id="KW-1185">Reference proteome</keyword>
<feature type="compositionally biased region" description="Polar residues" evidence="1">
    <location>
        <begin position="40"/>
        <end position="49"/>
    </location>
</feature>
<sequence>MAAGTDTSPHAGISSSSAERRQRTLRHLLAETPTFFKSPRQVSSAGTNLNRGVFDKRLYMRPQSCTAENRRPPLTASYPMSGTPSPMSRPSTSFSPRTPSERDRSLSTPGTDTDGESTARKPKTHRSYTASPLISENQQDVNRHVTEAWSRVKRESLRRRLGRMTPEQRDSFRLLHNPAFQAARCVALWRRARERTTHSRQNWREGEKAGLARFYHAVRLVILVHRLRLAMTTLSRDKTTPTAAELRFHTLHHDEKILAFNKDMYARRTEATMRLPRWATDIMGKSPRSRSEQECRKLHALLRCLKAFRVFSPRIQGIMCRSILYQCVEAERVVLRKGHNGSGFYFVYSGSVFVNAEDTNQATGEVFMRTEAVLGRGDSFGEIALLRGCPRTASVTVREPCELLIVDDKIFAEVCPKIFDAELDERVKFLRQVPLFAHRYWPPDALRQLCIETQMQEFKSDHIIVDDSEEDEWIYVCVEGQCKVLKSLVLEKESLTRPASLRGDPPSDVGTRRVSFAVHDDVIEDDEDVFHGERGTDEEPDSEEEEEVPIDRSESMRSRSERMLRSIRGDPAQDNDQDPQASMDVFTVEVDDGSHDVSRAGKQRRPPEELDMTLRSLIEAQLRQRRKNDVVYVEIGMLKRGDVFGLQETMGVSDTGPLILMSLGIGTRIYRLKRANFREIASDEATEHAKLLGYEKKYPSAEALLIALQEQSKWDVYKQTVVEEVLRHHRRFDKSPTEEKLRSKKVNRLVSALSRCNDDILCLPYNAENTRKITEPTDAPSDDREREDIRRARKFDTPIVMRPKTMVARCGSMLSRAGTTHTLNSQRVSPHQRLVRHRVSALSSTSSDSSEASSGV</sequence>
<dbReference type="PROSITE" id="PS50042">
    <property type="entry name" value="CNMP_BINDING_3"/>
    <property type="match status" value="1"/>
</dbReference>
<dbReference type="RefSeq" id="XP_035687468.1">
    <property type="nucleotide sequence ID" value="XM_035831575.1"/>
</dbReference>
<feature type="compositionally biased region" description="Low complexity" evidence="1">
    <location>
        <begin position="840"/>
        <end position="856"/>
    </location>
</feature>
<dbReference type="OrthoDB" id="166212at2759"/>
<feature type="compositionally biased region" description="Polar residues" evidence="1">
    <location>
        <begin position="1"/>
        <end position="17"/>
    </location>
</feature>
<dbReference type="RefSeq" id="XP_035687466.1">
    <property type="nucleotide sequence ID" value="XM_035831573.1"/>
</dbReference>
<dbReference type="SMART" id="SM00100">
    <property type="entry name" value="cNMP"/>
    <property type="match status" value="1"/>
</dbReference>
<dbReference type="AlphaFoldDB" id="A0A9J7N2U8"/>
<dbReference type="CDD" id="cd00038">
    <property type="entry name" value="CAP_ED"/>
    <property type="match status" value="1"/>
</dbReference>
<dbReference type="Proteomes" id="UP000001554">
    <property type="component" value="Chromosome 9"/>
</dbReference>
<evidence type="ECO:0000313" key="5">
    <source>
        <dbReference type="RefSeq" id="XP_035687468.1"/>
    </source>
</evidence>
<dbReference type="GeneID" id="118423426"/>
<evidence type="ECO:0000313" key="4">
    <source>
        <dbReference type="RefSeq" id="XP_035687466.1"/>
    </source>
</evidence>
<name>A0A9J7N2U8_BRAFL</name>
<dbReference type="Pfam" id="PF00027">
    <property type="entry name" value="cNMP_binding"/>
    <property type="match status" value="1"/>
</dbReference>
<feature type="region of interest" description="Disordered" evidence="1">
    <location>
        <begin position="817"/>
        <end position="856"/>
    </location>
</feature>
<feature type="domain" description="Cyclic nucleotide-binding" evidence="2">
    <location>
        <begin position="325"/>
        <end position="414"/>
    </location>
</feature>
<reference evidence="4 5" key="2">
    <citation type="submission" date="2025-04" db="UniProtKB">
        <authorList>
            <consortium name="RefSeq"/>
        </authorList>
    </citation>
    <scope>IDENTIFICATION</scope>
    <source>
        <strain evidence="4 5">S238N-H82</strain>
        <tissue evidence="4 5">Testes</tissue>
    </source>
</reference>
<dbReference type="RefSeq" id="XP_035687469.1">
    <property type="nucleotide sequence ID" value="XM_035831576.1"/>
</dbReference>
<evidence type="ECO:0000313" key="3">
    <source>
        <dbReference type="Proteomes" id="UP000001554"/>
    </source>
</evidence>
<accession>A0A9J7N2U8</accession>
<feature type="region of interest" description="Disordered" evidence="1">
    <location>
        <begin position="63"/>
        <end position="131"/>
    </location>
</feature>
<dbReference type="Gene3D" id="2.60.120.10">
    <property type="entry name" value="Jelly Rolls"/>
    <property type="match status" value="2"/>
</dbReference>
<dbReference type="InterPro" id="IPR000595">
    <property type="entry name" value="cNMP-bd_dom"/>
</dbReference>
<feature type="compositionally biased region" description="Basic and acidic residues" evidence="1">
    <location>
        <begin position="549"/>
        <end position="563"/>
    </location>
</feature>
<dbReference type="GO" id="GO:0030552">
    <property type="term" value="F:cAMP binding"/>
    <property type="evidence" value="ECO:0000318"/>
    <property type="project" value="GO_Central"/>
</dbReference>
<feature type="compositionally biased region" description="Polar residues" evidence="1">
    <location>
        <begin position="817"/>
        <end position="829"/>
    </location>
</feature>
<dbReference type="PANTHER" id="PTHR23011:SF43">
    <property type="entry name" value="CYCLIC NUCLEOTIDE-BINDING DOMAIN-CONTAINING PROTEIN 2"/>
    <property type="match status" value="1"/>
</dbReference>
<dbReference type="SUPFAM" id="SSF51206">
    <property type="entry name" value="cAMP-binding domain-like"/>
    <property type="match status" value="2"/>
</dbReference>
<feature type="region of interest" description="Disordered" evidence="1">
    <location>
        <begin position="525"/>
        <end position="563"/>
    </location>
</feature>
<feature type="compositionally biased region" description="Low complexity" evidence="1">
    <location>
        <begin position="79"/>
        <end position="98"/>
    </location>
</feature>
<reference evidence="3" key="1">
    <citation type="journal article" date="2020" name="Nat. Ecol. Evol.">
        <title>Deeply conserved synteny resolves early events in vertebrate evolution.</title>
        <authorList>
            <person name="Simakov O."/>
            <person name="Marletaz F."/>
            <person name="Yue J.X."/>
            <person name="O'Connell B."/>
            <person name="Jenkins J."/>
            <person name="Brandt A."/>
            <person name="Calef R."/>
            <person name="Tung C.H."/>
            <person name="Huang T.K."/>
            <person name="Schmutz J."/>
            <person name="Satoh N."/>
            <person name="Yu J.K."/>
            <person name="Putnam N.H."/>
            <person name="Green R.E."/>
            <person name="Rokhsar D.S."/>
        </authorList>
    </citation>
    <scope>NUCLEOTIDE SEQUENCE [LARGE SCALE GENOMIC DNA]</scope>
    <source>
        <strain evidence="3">S238N-H82</strain>
    </source>
</reference>
<dbReference type="KEGG" id="bfo:118423426"/>
<dbReference type="InterPro" id="IPR018488">
    <property type="entry name" value="cNMP-bd_CS"/>
</dbReference>
<protein>
    <submittedName>
        <fullName evidence="4 5">Cyclic nucleotide-binding domain-containing protein 2-like isoform X1</fullName>
    </submittedName>
</protein>
<evidence type="ECO:0000259" key="2">
    <source>
        <dbReference type="PROSITE" id="PS50042"/>
    </source>
</evidence>
<feature type="region of interest" description="Disordered" evidence="1">
    <location>
        <begin position="1"/>
        <end position="49"/>
    </location>
</feature>
<dbReference type="PANTHER" id="PTHR23011">
    <property type="entry name" value="CYCLIC NUCLEOTIDE-BINDING DOMAIN CONTAINING PROTEIN"/>
    <property type="match status" value="1"/>
</dbReference>
<organism evidence="3 4">
    <name type="scientific">Branchiostoma floridae</name>
    <name type="common">Florida lancelet</name>
    <name type="synonym">Amphioxus</name>
    <dbReference type="NCBI Taxonomy" id="7739"/>
    <lineage>
        <taxon>Eukaryota</taxon>
        <taxon>Metazoa</taxon>
        <taxon>Chordata</taxon>
        <taxon>Cephalochordata</taxon>
        <taxon>Leptocardii</taxon>
        <taxon>Amphioxiformes</taxon>
        <taxon>Branchiostomatidae</taxon>
        <taxon>Branchiostoma</taxon>
    </lineage>
</organism>
<feature type="region of interest" description="Disordered" evidence="1">
    <location>
        <begin position="772"/>
        <end position="792"/>
    </location>
</feature>
<dbReference type="GO" id="GO:0007283">
    <property type="term" value="P:spermatogenesis"/>
    <property type="evidence" value="ECO:0000318"/>
    <property type="project" value="GO_Central"/>
</dbReference>
<dbReference type="InterPro" id="IPR018490">
    <property type="entry name" value="cNMP-bd_dom_sf"/>
</dbReference>
<gene>
    <name evidence="4 5 6" type="primary">LOC118423426</name>
</gene>
<proteinExistence type="predicted"/>
<feature type="compositionally biased region" description="Acidic residues" evidence="1">
    <location>
        <begin position="538"/>
        <end position="548"/>
    </location>
</feature>
<evidence type="ECO:0000313" key="6">
    <source>
        <dbReference type="RefSeq" id="XP_035687469.1"/>
    </source>
</evidence>
<evidence type="ECO:0000256" key="1">
    <source>
        <dbReference type="SAM" id="MobiDB-lite"/>
    </source>
</evidence>